<gene>
    <name evidence="9" type="ORF">SAMN02745166_03982</name>
</gene>
<dbReference type="AlphaFoldDB" id="A0A1T4YQW7"/>
<dbReference type="PANTHER" id="PTHR35333:SF3">
    <property type="entry name" value="BETA-LACTAMASE-TYPE TRANSPEPTIDASE FOLD CONTAINING PROTEIN"/>
    <property type="match status" value="1"/>
</dbReference>
<dbReference type="PRINTS" id="PR00118">
    <property type="entry name" value="BLACTAMASEA"/>
</dbReference>
<evidence type="ECO:0000256" key="1">
    <source>
        <dbReference type="ARBA" id="ARBA00001526"/>
    </source>
</evidence>
<comment type="catalytic activity">
    <reaction evidence="1 6">
        <text>a beta-lactam + H2O = a substituted beta-amino acid</text>
        <dbReference type="Rhea" id="RHEA:20401"/>
        <dbReference type="ChEBI" id="CHEBI:15377"/>
        <dbReference type="ChEBI" id="CHEBI:35627"/>
        <dbReference type="ChEBI" id="CHEBI:140347"/>
        <dbReference type="EC" id="3.5.2.6"/>
    </reaction>
</comment>
<name>A0A1T4YQW7_9BACT</name>
<feature type="domain" description="Beta-lactamase class A catalytic" evidence="8">
    <location>
        <begin position="81"/>
        <end position="286"/>
    </location>
</feature>
<keyword evidence="10" id="KW-1185">Reference proteome</keyword>
<dbReference type="GO" id="GO:0008800">
    <property type="term" value="F:beta-lactamase activity"/>
    <property type="evidence" value="ECO:0007669"/>
    <property type="project" value="UniProtKB-UniRule"/>
</dbReference>
<evidence type="ECO:0000256" key="7">
    <source>
        <dbReference type="SAM" id="MobiDB-lite"/>
    </source>
</evidence>
<dbReference type="Gene3D" id="3.40.710.10">
    <property type="entry name" value="DD-peptidase/beta-lactamase superfamily"/>
    <property type="match status" value="1"/>
</dbReference>
<evidence type="ECO:0000256" key="2">
    <source>
        <dbReference type="ARBA" id="ARBA00009009"/>
    </source>
</evidence>
<keyword evidence="4 6" id="KW-0378">Hydrolase</keyword>
<evidence type="ECO:0000256" key="6">
    <source>
        <dbReference type="RuleBase" id="RU361140"/>
    </source>
</evidence>
<evidence type="ECO:0000259" key="8">
    <source>
        <dbReference type="Pfam" id="PF13354"/>
    </source>
</evidence>
<dbReference type="GO" id="GO:0046677">
    <property type="term" value="P:response to antibiotic"/>
    <property type="evidence" value="ECO:0007669"/>
    <property type="project" value="UniProtKB-UniRule"/>
</dbReference>
<dbReference type="GO" id="GO:0030655">
    <property type="term" value="P:beta-lactam antibiotic catabolic process"/>
    <property type="evidence" value="ECO:0007669"/>
    <property type="project" value="InterPro"/>
</dbReference>
<dbReference type="InterPro" id="IPR045155">
    <property type="entry name" value="Beta-lactam_cat"/>
</dbReference>
<dbReference type="Pfam" id="PF13354">
    <property type="entry name" value="Beta-lactamase2"/>
    <property type="match status" value="1"/>
</dbReference>
<keyword evidence="5 6" id="KW-0046">Antibiotic resistance</keyword>
<dbReference type="PANTHER" id="PTHR35333">
    <property type="entry name" value="BETA-LACTAMASE"/>
    <property type="match status" value="1"/>
</dbReference>
<evidence type="ECO:0000256" key="3">
    <source>
        <dbReference type="ARBA" id="ARBA00012865"/>
    </source>
</evidence>
<evidence type="ECO:0000313" key="10">
    <source>
        <dbReference type="Proteomes" id="UP000190774"/>
    </source>
</evidence>
<dbReference type="RefSeq" id="WP_078815140.1">
    <property type="nucleotide sequence ID" value="NZ_FUYE01000016.1"/>
</dbReference>
<comment type="similarity">
    <text evidence="2 6">Belongs to the class-A beta-lactamase family.</text>
</comment>
<dbReference type="EC" id="3.5.2.6" evidence="3 6"/>
<sequence>MTIFDPDSLPRSAPKPPQSLRSGFTRRAALAGLVTLPFTSGCSLPSSASPSAHRQLAELEFESQGRLGIAAWTASSLPRRSVRYRPNERFPFCSTFKFLAAAAILKRTEQDPTELDRHIRYSKQDLVSYSPITEKQAGRSMSLAQLCAAALQYSDNTAGNLLIKELGGTQAMTAFARSIGDSTFRLDRWETELNTAIPGDVRDITSPAAMAHDLQRLLLGHGLSPQQRNQLSTWMRGNTTGAARIRAAVPSDWEVADKTGSGDYGTTNDIGILFPPNQSPIILAIYFTQKTSQAPMRNDIIAAATKIVLETLTDNRS</sequence>
<evidence type="ECO:0000313" key="9">
    <source>
        <dbReference type="EMBL" id="SKB04126.1"/>
    </source>
</evidence>
<evidence type="ECO:0000256" key="5">
    <source>
        <dbReference type="ARBA" id="ARBA00023251"/>
    </source>
</evidence>
<accession>A0A1T4YQW7</accession>
<dbReference type="EMBL" id="FUYE01000016">
    <property type="protein sequence ID" value="SKB04126.1"/>
    <property type="molecule type" value="Genomic_DNA"/>
</dbReference>
<organism evidence="9 10">
    <name type="scientific">Prosthecobacter debontii</name>
    <dbReference type="NCBI Taxonomy" id="48467"/>
    <lineage>
        <taxon>Bacteria</taxon>
        <taxon>Pseudomonadati</taxon>
        <taxon>Verrucomicrobiota</taxon>
        <taxon>Verrucomicrobiia</taxon>
        <taxon>Verrucomicrobiales</taxon>
        <taxon>Verrucomicrobiaceae</taxon>
        <taxon>Prosthecobacter</taxon>
    </lineage>
</organism>
<dbReference type="STRING" id="48467.SAMN02745166_03982"/>
<dbReference type="InterPro" id="IPR000871">
    <property type="entry name" value="Beta-lactam_class-A"/>
</dbReference>
<dbReference type="Proteomes" id="UP000190774">
    <property type="component" value="Unassembled WGS sequence"/>
</dbReference>
<feature type="region of interest" description="Disordered" evidence="7">
    <location>
        <begin position="1"/>
        <end position="21"/>
    </location>
</feature>
<dbReference type="PROSITE" id="PS00146">
    <property type="entry name" value="BETA_LACTAMASE_A"/>
    <property type="match status" value="1"/>
</dbReference>
<proteinExistence type="inferred from homology"/>
<dbReference type="InterPro" id="IPR023650">
    <property type="entry name" value="Beta-lactam_class-A_AS"/>
</dbReference>
<protein>
    <recommendedName>
        <fullName evidence="3 6">Beta-lactamase</fullName>
        <ecNumber evidence="3 6">3.5.2.6</ecNumber>
    </recommendedName>
</protein>
<reference evidence="10" key="1">
    <citation type="submission" date="2017-02" db="EMBL/GenBank/DDBJ databases">
        <authorList>
            <person name="Varghese N."/>
            <person name="Submissions S."/>
        </authorList>
    </citation>
    <scope>NUCLEOTIDE SEQUENCE [LARGE SCALE GENOMIC DNA]</scope>
    <source>
        <strain evidence="10">ATCC 700200</strain>
    </source>
</reference>
<evidence type="ECO:0000256" key="4">
    <source>
        <dbReference type="ARBA" id="ARBA00022801"/>
    </source>
</evidence>
<dbReference type="NCBIfam" id="NF033103">
    <property type="entry name" value="bla_class_A"/>
    <property type="match status" value="1"/>
</dbReference>
<dbReference type="InterPro" id="IPR012338">
    <property type="entry name" value="Beta-lactam/transpept-like"/>
</dbReference>
<dbReference type="OrthoDB" id="9784149at2"/>
<dbReference type="SUPFAM" id="SSF56601">
    <property type="entry name" value="beta-lactamase/transpeptidase-like"/>
    <property type="match status" value="1"/>
</dbReference>